<proteinExistence type="predicted"/>
<name>A0AC34F9U7_9BILA</name>
<evidence type="ECO:0000313" key="1">
    <source>
        <dbReference type="Proteomes" id="UP000887579"/>
    </source>
</evidence>
<reference evidence="2" key="1">
    <citation type="submission" date="2022-11" db="UniProtKB">
        <authorList>
            <consortium name="WormBaseParasite"/>
        </authorList>
    </citation>
    <scope>IDENTIFICATION</scope>
</reference>
<dbReference type="Proteomes" id="UP000887579">
    <property type="component" value="Unplaced"/>
</dbReference>
<organism evidence="1 2">
    <name type="scientific">Panagrolaimus sp. ES5</name>
    <dbReference type="NCBI Taxonomy" id="591445"/>
    <lineage>
        <taxon>Eukaryota</taxon>
        <taxon>Metazoa</taxon>
        <taxon>Ecdysozoa</taxon>
        <taxon>Nematoda</taxon>
        <taxon>Chromadorea</taxon>
        <taxon>Rhabditida</taxon>
        <taxon>Tylenchina</taxon>
        <taxon>Panagrolaimomorpha</taxon>
        <taxon>Panagrolaimoidea</taxon>
        <taxon>Panagrolaimidae</taxon>
        <taxon>Panagrolaimus</taxon>
    </lineage>
</organism>
<sequence length="129" mass="14305">MIVVKKEAKDIKNSTLSLHIASYEATDYTLNEYNECLEKKSEKSAFNKTCTNAKQFVAAGSPSLNQNIFEFPRQQENKGVLTPEIAQFKTSQKLLNPNTMQQNILADNVASTVNAPAMFNGYQPLVGSL</sequence>
<evidence type="ECO:0000313" key="2">
    <source>
        <dbReference type="WBParaSite" id="ES5_v2.g13922.t1"/>
    </source>
</evidence>
<accession>A0AC34F9U7</accession>
<protein>
    <submittedName>
        <fullName evidence="2">Uncharacterized protein</fullName>
    </submittedName>
</protein>
<dbReference type="WBParaSite" id="ES5_v2.g13922.t1">
    <property type="protein sequence ID" value="ES5_v2.g13922.t1"/>
    <property type="gene ID" value="ES5_v2.g13922"/>
</dbReference>